<evidence type="ECO:0000313" key="1">
    <source>
        <dbReference type="EMBL" id="KAF7279233.1"/>
    </source>
</evidence>
<accession>A0A834IJS9</accession>
<reference evidence="1" key="1">
    <citation type="submission" date="2020-08" db="EMBL/GenBank/DDBJ databases">
        <title>Genome sequencing and assembly of the red palm weevil Rhynchophorus ferrugineus.</title>
        <authorList>
            <person name="Dias G.B."/>
            <person name="Bergman C.M."/>
            <person name="Manee M."/>
        </authorList>
    </citation>
    <scope>NUCLEOTIDE SEQUENCE</scope>
    <source>
        <strain evidence="1">AA-2017</strain>
        <tissue evidence="1">Whole larva</tissue>
    </source>
</reference>
<dbReference type="GO" id="GO:0003676">
    <property type="term" value="F:nucleic acid binding"/>
    <property type="evidence" value="ECO:0007669"/>
    <property type="project" value="InterPro"/>
</dbReference>
<dbReference type="Gene3D" id="3.30.420.10">
    <property type="entry name" value="Ribonuclease H-like superfamily/Ribonuclease H"/>
    <property type="match status" value="1"/>
</dbReference>
<dbReference type="InterPro" id="IPR036397">
    <property type="entry name" value="RNaseH_sf"/>
</dbReference>
<dbReference type="Proteomes" id="UP000625711">
    <property type="component" value="Unassembled WGS sequence"/>
</dbReference>
<evidence type="ECO:0008006" key="3">
    <source>
        <dbReference type="Google" id="ProtNLM"/>
    </source>
</evidence>
<proteinExistence type="predicted"/>
<evidence type="ECO:0000313" key="2">
    <source>
        <dbReference type="Proteomes" id="UP000625711"/>
    </source>
</evidence>
<dbReference type="EMBL" id="JAACXV010000372">
    <property type="protein sequence ID" value="KAF7279233.1"/>
    <property type="molecule type" value="Genomic_DNA"/>
</dbReference>
<sequence length="112" mass="13283">MMWYSSWKHHLSLFFFENDQAIAVTVTSEWYQDMIRNFLVPEMEDQRLENMWFQQDGATVHTARSTIQLLNDIFPRRLISPTLQDAMKNALKRAESCIANRGRRLADIIFQS</sequence>
<dbReference type="OrthoDB" id="7946534at2759"/>
<comment type="caution">
    <text evidence="1">The sequence shown here is derived from an EMBL/GenBank/DDBJ whole genome shotgun (WGS) entry which is preliminary data.</text>
</comment>
<keyword evidence="2" id="KW-1185">Reference proteome</keyword>
<organism evidence="1 2">
    <name type="scientific">Rhynchophorus ferrugineus</name>
    <name type="common">Red palm weevil</name>
    <name type="synonym">Curculio ferrugineus</name>
    <dbReference type="NCBI Taxonomy" id="354439"/>
    <lineage>
        <taxon>Eukaryota</taxon>
        <taxon>Metazoa</taxon>
        <taxon>Ecdysozoa</taxon>
        <taxon>Arthropoda</taxon>
        <taxon>Hexapoda</taxon>
        <taxon>Insecta</taxon>
        <taxon>Pterygota</taxon>
        <taxon>Neoptera</taxon>
        <taxon>Endopterygota</taxon>
        <taxon>Coleoptera</taxon>
        <taxon>Polyphaga</taxon>
        <taxon>Cucujiformia</taxon>
        <taxon>Curculionidae</taxon>
        <taxon>Dryophthorinae</taxon>
        <taxon>Rhynchophorus</taxon>
    </lineage>
</organism>
<dbReference type="AlphaFoldDB" id="A0A834IJS9"/>
<protein>
    <recommendedName>
        <fullName evidence="3">Transposase</fullName>
    </recommendedName>
</protein>
<name>A0A834IJS9_RHYFE</name>
<gene>
    <name evidence="1" type="ORF">GWI33_007500</name>
</gene>